<evidence type="ECO:0000313" key="1">
    <source>
        <dbReference type="EMBL" id="KIL36561.1"/>
    </source>
</evidence>
<sequence length="59" mass="6472">MNISGLLRSLLGDARPADAKTLELKVGQIVKGIVLQLFSEQDALVNINGVQVRAKRERQ</sequence>
<name>A0ABR5A6D1_9BACL</name>
<organism evidence="1 2">
    <name type="scientific">Gordoniibacillus kamchatkensis</name>
    <dbReference type="NCBI Taxonomy" id="1590651"/>
    <lineage>
        <taxon>Bacteria</taxon>
        <taxon>Bacillati</taxon>
        <taxon>Bacillota</taxon>
        <taxon>Bacilli</taxon>
        <taxon>Bacillales</taxon>
        <taxon>Paenibacillaceae</taxon>
        <taxon>Gordoniibacillus</taxon>
    </lineage>
</organism>
<comment type="caution">
    <text evidence="1">The sequence shown here is derived from an EMBL/GenBank/DDBJ whole genome shotgun (WGS) entry which is preliminary data.</text>
</comment>
<accession>A0ABR5A6D1</accession>
<evidence type="ECO:0008006" key="3">
    <source>
        <dbReference type="Google" id="ProtNLM"/>
    </source>
</evidence>
<evidence type="ECO:0000313" key="2">
    <source>
        <dbReference type="Proteomes" id="UP000031967"/>
    </source>
</evidence>
<dbReference type="Proteomes" id="UP000031967">
    <property type="component" value="Unassembled WGS sequence"/>
</dbReference>
<dbReference type="RefSeq" id="WP_041052555.1">
    <property type="nucleotide sequence ID" value="NZ_JXAK01000107.1"/>
</dbReference>
<keyword evidence="2" id="KW-1185">Reference proteome</keyword>
<protein>
    <recommendedName>
        <fullName evidence="3">S1 motif domain-containing protein</fullName>
    </recommendedName>
</protein>
<gene>
    <name evidence="1" type="ORF">SD70_31470</name>
</gene>
<proteinExistence type="predicted"/>
<dbReference type="EMBL" id="JXAK01000107">
    <property type="protein sequence ID" value="KIL36561.1"/>
    <property type="molecule type" value="Genomic_DNA"/>
</dbReference>
<reference evidence="1 2" key="1">
    <citation type="submission" date="2014-12" db="EMBL/GenBank/DDBJ databases">
        <title>Draft genome sequence of Paenibacillus kamchatkensis strain B-2647.</title>
        <authorList>
            <person name="Karlyshev A.V."/>
            <person name="Kudryashova E.B."/>
        </authorList>
    </citation>
    <scope>NUCLEOTIDE SEQUENCE [LARGE SCALE GENOMIC DNA]</scope>
    <source>
        <strain evidence="1 2">VKM B-2647</strain>
    </source>
</reference>